<dbReference type="SUPFAM" id="SSF53448">
    <property type="entry name" value="Nucleotide-diphospho-sugar transferases"/>
    <property type="match status" value="1"/>
</dbReference>
<dbReference type="FunFam" id="3.90.550.10:FF:000045">
    <property type="entry name" value="UTP--glucose-1-phosphate uridylyltransferase"/>
    <property type="match status" value="1"/>
</dbReference>
<evidence type="ECO:0000313" key="11">
    <source>
        <dbReference type="Proteomes" id="UP000001172"/>
    </source>
</evidence>
<feature type="domain" description="Nucleotidyl transferase" evidence="9">
    <location>
        <begin position="6"/>
        <end position="262"/>
    </location>
</feature>
<comment type="pathway">
    <text evidence="1">Glycolipid metabolism; diglucosyl-diacylglycerol biosynthesis.</text>
</comment>
<dbReference type="GO" id="GO:0006011">
    <property type="term" value="P:UDP-alpha-D-glucose metabolic process"/>
    <property type="evidence" value="ECO:0007669"/>
    <property type="project" value="InterPro"/>
</dbReference>
<dbReference type="NCBIfam" id="TIGR01099">
    <property type="entry name" value="galU"/>
    <property type="match status" value="1"/>
</dbReference>
<dbReference type="EC" id="2.7.7.9" evidence="4 8"/>
<organism evidence="10 11">
    <name type="scientific">Geobacillus kaustophilus (strain HTA426)</name>
    <dbReference type="NCBI Taxonomy" id="235909"/>
    <lineage>
        <taxon>Bacteria</taxon>
        <taxon>Bacillati</taxon>
        <taxon>Bacillota</taxon>
        <taxon>Bacilli</taxon>
        <taxon>Bacillales</taxon>
        <taxon>Anoxybacillaceae</taxon>
        <taxon>Geobacillus</taxon>
        <taxon>Geobacillus thermoleovorans group</taxon>
    </lineage>
</organism>
<comment type="pathway">
    <text evidence="2">Lipid metabolism.</text>
</comment>
<evidence type="ECO:0000256" key="5">
    <source>
        <dbReference type="ARBA" id="ARBA00022679"/>
    </source>
</evidence>
<gene>
    <name evidence="10" type="ordered locus">GK3320</name>
</gene>
<evidence type="ECO:0000256" key="1">
    <source>
        <dbReference type="ARBA" id="ARBA00005164"/>
    </source>
</evidence>
<sequence length="294" mass="33387">MKKVRKAIIPAAGLGTRFLPATKAMPKEMLPIVDKPTIQYIVEEAVASGIEDIIIVTGKGKRAIEDHFDNAFELEQNLIQKGKYDLLEKVKEPSKVDIHYIRQKEPKGLGHAVWCARNFIGDEPFAVLLGDDIVQAETPCLKQLIDQYEQTLSSVIGVKRVPDNETHRYGIIDPIEQHGRRYQVRQFVEKPAPGTAPSNLAIMGRYILTPEIFLFLEKQEAGAGGEIQLTDAIQKLNEIQRVFAYEFEGKRYDVGEKLGFIQTTIEFALQHDELREDLIQFMEKLLNDVKVEEK</sequence>
<keyword evidence="11" id="KW-1185">Reference proteome</keyword>
<dbReference type="HOGENOM" id="CLU_029499_1_2_9"/>
<dbReference type="RefSeq" id="WP_011232787.1">
    <property type="nucleotide sequence ID" value="NC_006510.1"/>
</dbReference>
<evidence type="ECO:0000256" key="3">
    <source>
        <dbReference type="ARBA" id="ARBA00006890"/>
    </source>
</evidence>
<dbReference type="KEGG" id="gka:GK3320"/>
<dbReference type="STRING" id="235909.GK3320"/>
<evidence type="ECO:0000256" key="4">
    <source>
        <dbReference type="ARBA" id="ARBA00012415"/>
    </source>
</evidence>
<comment type="catalytic activity">
    <reaction evidence="7 8">
        <text>alpha-D-glucose 1-phosphate + UTP + H(+) = UDP-alpha-D-glucose + diphosphate</text>
        <dbReference type="Rhea" id="RHEA:19889"/>
        <dbReference type="ChEBI" id="CHEBI:15378"/>
        <dbReference type="ChEBI" id="CHEBI:33019"/>
        <dbReference type="ChEBI" id="CHEBI:46398"/>
        <dbReference type="ChEBI" id="CHEBI:58601"/>
        <dbReference type="ChEBI" id="CHEBI:58885"/>
        <dbReference type="EC" id="2.7.7.9"/>
    </reaction>
</comment>
<dbReference type="PANTHER" id="PTHR43197:SF1">
    <property type="entry name" value="UTP--GLUCOSE-1-PHOSPHATE URIDYLYLTRANSFERASE"/>
    <property type="match status" value="1"/>
</dbReference>
<dbReference type="InterPro" id="IPR005771">
    <property type="entry name" value="GalU_uridylyltTrfase_bac/arc"/>
</dbReference>
<keyword evidence="6 8" id="KW-0548">Nucleotidyltransferase</keyword>
<dbReference type="eggNOG" id="COG1210">
    <property type="taxonomic scope" value="Bacteria"/>
</dbReference>
<accession>Q5KUN1</accession>
<name>Q5KUN1_GEOKA</name>
<dbReference type="Pfam" id="PF00483">
    <property type="entry name" value="NTP_transferase"/>
    <property type="match status" value="1"/>
</dbReference>
<evidence type="ECO:0000256" key="8">
    <source>
        <dbReference type="RuleBase" id="RU361259"/>
    </source>
</evidence>
<dbReference type="InterPro" id="IPR005835">
    <property type="entry name" value="NTP_transferase_dom"/>
</dbReference>
<dbReference type="InterPro" id="IPR029044">
    <property type="entry name" value="Nucleotide-diphossugar_trans"/>
</dbReference>
<dbReference type="AlphaFoldDB" id="Q5KUN1"/>
<protein>
    <recommendedName>
        <fullName evidence="4 8">UTP--glucose-1-phosphate uridylyltransferase</fullName>
        <ecNumber evidence="4 8">2.7.7.9</ecNumber>
    </recommendedName>
    <alternativeName>
        <fullName evidence="8">UDP-glucose pyrophosphorylase</fullName>
    </alternativeName>
</protein>
<proteinExistence type="inferred from homology"/>
<dbReference type="CDD" id="cd02541">
    <property type="entry name" value="UGPase_prokaryotic"/>
    <property type="match status" value="1"/>
</dbReference>
<dbReference type="Gene3D" id="3.90.550.10">
    <property type="entry name" value="Spore Coat Polysaccharide Biosynthesis Protein SpsA, Chain A"/>
    <property type="match status" value="1"/>
</dbReference>
<evidence type="ECO:0000313" key="10">
    <source>
        <dbReference type="EMBL" id="BAD77605.1"/>
    </source>
</evidence>
<evidence type="ECO:0000259" key="9">
    <source>
        <dbReference type="Pfam" id="PF00483"/>
    </source>
</evidence>
<evidence type="ECO:0000256" key="7">
    <source>
        <dbReference type="ARBA" id="ARBA00048128"/>
    </source>
</evidence>
<dbReference type="EMBL" id="BA000043">
    <property type="protein sequence ID" value="BAD77605.1"/>
    <property type="molecule type" value="Genomic_DNA"/>
</dbReference>
<keyword evidence="5 8" id="KW-0808">Transferase</keyword>
<reference evidence="10 11" key="1">
    <citation type="journal article" date="2004" name="Nucleic Acids Res.">
        <title>Thermoadaptation trait revealed by the genome sequence of thermophilic Geobacillus kaustophilus.</title>
        <authorList>
            <person name="Takami H."/>
            <person name="Takaki Y."/>
            <person name="Chee G.J."/>
            <person name="Nishi S."/>
            <person name="Shimamura S."/>
            <person name="Suzuki H."/>
            <person name="Matsui S."/>
            <person name="Uchiyama I."/>
        </authorList>
    </citation>
    <scope>NUCLEOTIDE SEQUENCE [LARGE SCALE GENOMIC DNA]</scope>
    <source>
        <strain evidence="10 11">HTA426</strain>
    </source>
</reference>
<dbReference type="Proteomes" id="UP000001172">
    <property type="component" value="Chromosome"/>
</dbReference>
<comment type="similarity">
    <text evidence="3 8">Belongs to the UDPGP type 2 family.</text>
</comment>
<dbReference type="PANTHER" id="PTHR43197">
    <property type="entry name" value="UTP--GLUCOSE-1-PHOSPHATE URIDYLYLTRANSFERASE"/>
    <property type="match status" value="1"/>
</dbReference>
<dbReference type="PATRIC" id="fig|235909.7.peg.3543"/>
<evidence type="ECO:0000256" key="6">
    <source>
        <dbReference type="ARBA" id="ARBA00022695"/>
    </source>
</evidence>
<dbReference type="GO" id="GO:0003983">
    <property type="term" value="F:UTP:glucose-1-phosphate uridylyltransferase activity"/>
    <property type="evidence" value="ECO:0007669"/>
    <property type="project" value="UniProtKB-EC"/>
</dbReference>
<evidence type="ECO:0000256" key="2">
    <source>
        <dbReference type="ARBA" id="ARBA00005189"/>
    </source>
</evidence>